<reference evidence="1 2" key="4">
    <citation type="journal article" date="2011" name="BMC Genomics">
        <title>RNA-Seq improves annotation of protein-coding genes in the cucumber genome.</title>
        <authorList>
            <person name="Li Z."/>
            <person name="Zhang Z."/>
            <person name="Yan P."/>
            <person name="Huang S."/>
            <person name="Fei Z."/>
            <person name="Lin K."/>
        </authorList>
    </citation>
    <scope>NUCLEOTIDE SEQUENCE [LARGE SCALE GENOMIC DNA]</scope>
    <source>
        <strain evidence="2">cv. 9930</strain>
    </source>
</reference>
<reference evidence="1 2" key="3">
    <citation type="journal article" date="2010" name="BMC Genomics">
        <title>Transcriptome sequencing and comparative analysis of cucumber flowers with different sex types.</title>
        <authorList>
            <person name="Guo S."/>
            <person name="Zheng Y."/>
            <person name="Joung J.G."/>
            <person name="Liu S."/>
            <person name="Zhang Z."/>
            <person name="Crasta O.R."/>
            <person name="Sobral B.W."/>
            <person name="Xu Y."/>
            <person name="Huang S."/>
            <person name="Fei Z."/>
        </authorList>
    </citation>
    <scope>NUCLEOTIDE SEQUENCE [LARGE SCALE GENOMIC DNA]</scope>
    <source>
        <strain evidence="2">cv. 9930</strain>
    </source>
</reference>
<proteinExistence type="predicted"/>
<protein>
    <submittedName>
        <fullName evidence="1">Uncharacterized protein</fullName>
    </submittedName>
</protein>
<keyword evidence="2" id="KW-1185">Reference proteome</keyword>
<dbReference type="Gramene" id="KGN66602">
    <property type="protein sequence ID" value="KGN66602"/>
    <property type="gene ID" value="Csa_1G638490"/>
</dbReference>
<organism evidence="1 2">
    <name type="scientific">Cucumis sativus</name>
    <name type="common">Cucumber</name>
    <dbReference type="NCBI Taxonomy" id="3659"/>
    <lineage>
        <taxon>Eukaryota</taxon>
        <taxon>Viridiplantae</taxon>
        <taxon>Streptophyta</taxon>
        <taxon>Embryophyta</taxon>
        <taxon>Tracheophyta</taxon>
        <taxon>Spermatophyta</taxon>
        <taxon>Magnoliopsida</taxon>
        <taxon>eudicotyledons</taxon>
        <taxon>Gunneridae</taxon>
        <taxon>Pentapetalae</taxon>
        <taxon>rosids</taxon>
        <taxon>fabids</taxon>
        <taxon>Cucurbitales</taxon>
        <taxon>Cucurbitaceae</taxon>
        <taxon>Benincaseae</taxon>
        <taxon>Cucumis</taxon>
    </lineage>
</organism>
<dbReference type="EMBL" id="CM002922">
    <property type="protein sequence ID" value="KGN66602.1"/>
    <property type="molecule type" value="Genomic_DNA"/>
</dbReference>
<evidence type="ECO:0000313" key="1">
    <source>
        <dbReference type="EMBL" id="KGN66602.1"/>
    </source>
</evidence>
<evidence type="ECO:0000313" key="2">
    <source>
        <dbReference type="Proteomes" id="UP000029981"/>
    </source>
</evidence>
<dbReference type="AlphaFoldDB" id="A0A0A0M0E5"/>
<dbReference type="Proteomes" id="UP000029981">
    <property type="component" value="Chromosome 1"/>
</dbReference>
<reference evidence="1 2" key="1">
    <citation type="journal article" date="2009" name="Nat. Genet.">
        <title>The genome of the cucumber, Cucumis sativus L.</title>
        <authorList>
            <person name="Huang S."/>
            <person name="Li R."/>
            <person name="Zhang Z."/>
            <person name="Li L."/>
            <person name="Gu X."/>
            <person name="Fan W."/>
            <person name="Lucas W.J."/>
            <person name="Wang X."/>
            <person name="Xie B."/>
            <person name="Ni P."/>
            <person name="Ren Y."/>
            <person name="Zhu H."/>
            <person name="Li J."/>
            <person name="Lin K."/>
            <person name="Jin W."/>
            <person name="Fei Z."/>
            <person name="Li G."/>
            <person name="Staub J."/>
            <person name="Kilian A."/>
            <person name="van der Vossen E.A."/>
            <person name="Wu Y."/>
            <person name="Guo J."/>
            <person name="He J."/>
            <person name="Jia Z."/>
            <person name="Ren Y."/>
            <person name="Tian G."/>
            <person name="Lu Y."/>
            <person name="Ruan J."/>
            <person name="Qian W."/>
            <person name="Wang M."/>
            <person name="Huang Q."/>
            <person name="Li B."/>
            <person name="Xuan Z."/>
            <person name="Cao J."/>
            <person name="Asan"/>
            <person name="Wu Z."/>
            <person name="Zhang J."/>
            <person name="Cai Q."/>
            <person name="Bai Y."/>
            <person name="Zhao B."/>
            <person name="Han Y."/>
            <person name="Li Y."/>
            <person name="Li X."/>
            <person name="Wang S."/>
            <person name="Shi Q."/>
            <person name="Liu S."/>
            <person name="Cho W.K."/>
            <person name="Kim J.Y."/>
            <person name="Xu Y."/>
            <person name="Heller-Uszynska K."/>
            <person name="Miao H."/>
            <person name="Cheng Z."/>
            <person name="Zhang S."/>
            <person name="Wu J."/>
            <person name="Yang Y."/>
            <person name="Kang H."/>
            <person name="Li M."/>
            <person name="Liang H."/>
            <person name="Ren X."/>
            <person name="Shi Z."/>
            <person name="Wen M."/>
            <person name="Jian M."/>
            <person name="Yang H."/>
            <person name="Zhang G."/>
            <person name="Yang Z."/>
            <person name="Chen R."/>
            <person name="Liu S."/>
            <person name="Li J."/>
            <person name="Ma L."/>
            <person name="Liu H."/>
            <person name="Zhou Y."/>
            <person name="Zhao J."/>
            <person name="Fang X."/>
            <person name="Li G."/>
            <person name="Fang L."/>
            <person name="Li Y."/>
            <person name="Liu D."/>
            <person name="Zheng H."/>
            <person name="Zhang Y."/>
            <person name="Qin N."/>
            <person name="Li Z."/>
            <person name="Yang G."/>
            <person name="Yang S."/>
            <person name="Bolund L."/>
            <person name="Kristiansen K."/>
            <person name="Zheng H."/>
            <person name="Li S."/>
            <person name="Zhang X."/>
            <person name="Yang H."/>
            <person name="Wang J."/>
            <person name="Sun R."/>
            <person name="Zhang B."/>
            <person name="Jiang S."/>
            <person name="Wang J."/>
            <person name="Du Y."/>
            <person name="Li S."/>
        </authorList>
    </citation>
    <scope>NUCLEOTIDE SEQUENCE [LARGE SCALE GENOMIC DNA]</scope>
    <source>
        <strain evidence="2">cv. 9930</strain>
    </source>
</reference>
<sequence length="77" mass="9274">MWLEHPSFKADISSWWNKPVQGRWEGYRFMEKLRVLKCKLRVQKREVCGDIQVKKKEILNRIEEIDALELDEPLDSS</sequence>
<accession>A0A0A0M0E5</accession>
<reference evidence="1 2" key="2">
    <citation type="journal article" date="2009" name="PLoS ONE">
        <title>An integrated genetic and cytogenetic map of the cucumber genome.</title>
        <authorList>
            <person name="Ren Y."/>
            <person name="Zhang Z."/>
            <person name="Liu J."/>
            <person name="Staub J.E."/>
            <person name="Han Y."/>
            <person name="Cheng Z."/>
            <person name="Li X."/>
            <person name="Lu J."/>
            <person name="Miao H."/>
            <person name="Kang H."/>
            <person name="Xie B."/>
            <person name="Gu X."/>
            <person name="Wang X."/>
            <person name="Du Y."/>
            <person name="Jin W."/>
            <person name="Huang S."/>
        </authorList>
    </citation>
    <scope>NUCLEOTIDE SEQUENCE [LARGE SCALE GENOMIC DNA]</scope>
    <source>
        <strain evidence="2">cv. 9930</strain>
    </source>
</reference>
<name>A0A0A0M0E5_CUCSA</name>
<gene>
    <name evidence="1" type="ORF">Csa_1G638490</name>
</gene>